<dbReference type="Proteomes" id="UP000005017">
    <property type="component" value="Unassembled WGS sequence"/>
</dbReference>
<dbReference type="RefSeq" id="WP_006627506.1">
    <property type="nucleotide sequence ID" value="NZ_ADFR01000016.1"/>
</dbReference>
<evidence type="ECO:0000313" key="2">
    <source>
        <dbReference type="EMBL" id="EFC05112.1"/>
    </source>
</evidence>
<dbReference type="Gene3D" id="3.40.50.10440">
    <property type="entry name" value="Dihydroxyacetone kinase, domain 1"/>
    <property type="match status" value="1"/>
</dbReference>
<dbReference type="InterPro" id="IPR043168">
    <property type="entry name" value="DegV_C"/>
</dbReference>
<gene>
    <name evidence="2" type="ORF">HMPREF9013_0390</name>
</gene>
<name>D2MQ43_9FIRM</name>
<organism evidence="2 3">
    <name type="scientific">Bulleidia extructa W1219</name>
    <dbReference type="NCBI Taxonomy" id="679192"/>
    <lineage>
        <taxon>Bacteria</taxon>
        <taxon>Bacillati</taxon>
        <taxon>Bacillota</taxon>
        <taxon>Erysipelotrichia</taxon>
        <taxon>Erysipelotrichales</taxon>
        <taxon>Erysipelotrichaceae</taxon>
        <taxon>Bulleidia</taxon>
    </lineage>
</organism>
<proteinExistence type="predicted"/>
<dbReference type="SUPFAM" id="SSF82549">
    <property type="entry name" value="DAK1/DegV-like"/>
    <property type="match status" value="1"/>
</dbReference>
<keyword evidence="1" id="KW-0446">Lipid-binding</keyword>
<dbReference type="eggNOG" id="COG1307">
    <property type="taxonomic scope" value="Bacteria"/>
</dbReference>
<sequence>MNYRIVSDSSSNLFHLEGVDYQSVPLKVITTEGEFYDTEKTNLSRFREVLKNTKGKTSTSCPNTFEWISCFDGADCIFAITLTSALSGSYNACVQAKEMYLEEHPEANILVIDSLSAGPELPLIAEKLRELILKKLSFAEICTEINNYMKHTHLLFYIQDLNNLARNGRVSSTIAKLAGLLGVRIVGRASNEGTLELLYKLRGVKRSVLKIVEEMVNSGFAGGKVYIAHANHEEAALELKELIEKVSDKAEVVIHPTSILCSYYISDQGLMVGYEDKN</sequence>
<dbReference type="NCBIfam" id="TIGR00762">
    <property type="entry name" value="DegV"/>
    <property type="match status" value="1"/>
</dbReference>
<dbReference type="GO" id="GO:0008289">
    <property type="term" value="F:lipid binding"/>
    <property type="evidence" value="ECO:0007669"/>
    <property type="project" value="UniProtKB-KW"/>
</dbReference>
<dbReference type="Gene3D" id="2.20.28.50">
    <property type="entry name" value="degv family protein"/>
    <property type="match status" value="1"/>
</dbReference>
<dbReference type="OrthoDB" id="2138472at2"/>
<dbReference type="STRING" id="679192.HMPREF9013_0390"/>
<evidence type="ECO:0000256" key="1">
    <source>
        <dbReference type="ARBA" id="ARBA00023121"/>
    </source>
</evidence>
<comment type="caution">
    <text evidence="2">The sequence shown here is derived from an EMBL/GenBank/DDBJ whole genome shotgun (WGS) entry which is preliminary data.</text>
</comment>
<dbReference type="AlphaFoldDB" id="D2MQ43"/>
<dbReference type="InterPro" id="IPR003797">
    <property type="entry name" value="DegV"/>
</dbReference>
<dbReference type="Gene3D" id="3.30.1180.10">
    <property type="match status" value="1"/>
</dbReference>
<protein>
    <submittedName>
        <fullName evidence="2">EDD domain protein, DegV family</fullName>
    </submittedName>
</protein>
<dbReference type="PANTHER" id="PTHR33434:SF2">
    <property type="entry name" value="FATTY ACID-BINDING PROTEIN TM_1468"/>
    <property type="match status" value="1"/>
</dbReference>
<dbReference type="InterPro" id="IPR050270">
    <property type="entry name" value="DegV_domain_contain"/>
</dbReference>
<accession>D2MQ43</accession>
<reference evidence="3" key="1">
    <citation type="submission" date="2009-12" db="EMBL/GenBank/DDBJ databases">
        <title>Sequence of Clostridiales genomosp. BVAB3 str. UPII9-5.</title>
        <authorList>
            <person name="Madupu R."/>
            <person name="Durkin A.S."/>
            <person name="Torralba M."/>
            <person name="Methe B."/>
            <person name="Sutton G.G."/>
            <person name="Strausberg R.L."/>
            <person name="Nelson K.E."/>
        </authorList>
    </citation>
    <scope>NUCLEOTIDE SEQUENCE [LARGE SCALE GENOMIC DNA]</scope>
    <source>
        <strain evidence="3">W1219</strain>
    </source>
</reference>
<dbReference type="Pfam" id="PF02645">
    <property type="entry name" value="DegV"/>
    <property type="match status" value="1"/>
</dbReference>
<keyword evidence="3" id="KW-1185">Reference proteome</keyword>
<evidence type="ECO:0000313" key="3">
    <source>
        <dbReference type="Proteomes" id="UP000005017"/>
    </source>
</evidence>
<dbReference type="EMBL" id="ADFR01000016">
    <property type="protein sequence ID" value="EFC05112.1"/>
    <property type="molecule type" value="Genomic_DNA"/>
</dbReference>
<dbReference type="PROSITE" id="PS51482">
    <property type="entry name" value="DEGV"/>
    <property type="match status" value="1"/>
</dbReference>
<dbReference type="PANTHER" id="PTHR33434">
    <property type="entry name" value="DEGV DOMAIN-CONTAINING PROTEIN DR_1986-RELATED"/>
    <property type="match status" value="1"/>
</dbReference>